<organism evidence="2 3">
    <name type="scientific">Crucibulum laeve</name>
    <dbReference type="NCBI Taxonomy" id="68775"/>
    <lineage>
        <taxon>Eukaryota</taxon>
        <taxon>Fungi</taxon>
        <taxon>Dikarya</taxon>
        <taxon>Basidiomycota</taxon>
        <taxon>Agaricomycotina</taxon>
        <taxon>Agaricomycetes</taxon>
        <taxon>Agaricomycetidae</taxon>
        <taxon>Agaricales</taxon>
        <taxon>Agaricineae</taxon>
        <taxon>Nidulariaceae</taxon>
        <taxon>Crucibulum</taxon>
    </lineage>
</organism>
<evidence type="ECO:0000256" key="1">
    <source>
        <dbReference type="SAM" id="MobiDB-lite"/>
    </source>
</evidence>
<keyword evidence="3" id="KW-1185">Reference proteome</keyword>
<proteinExistence type="predicted"/>
<gene>
    <name evidence="2" type="ORF">BDQ12DRAFT_442728</name>
</gene>
<evidence type="ECO:0000313" key="3">
    <source>
        <dbReference type="Proteomes" id="UP000308652"/>
    </source>
</evidence>
<dbReference type="Proteomes" id="UP000308652">
    <property type="component" value="Unassembled WGS sequence"/>
</dbReference>
<name>A0A5C3LN13_9AGAR</name>
<feature type="region of interest" description="Disordered" evidence="1">
    <location>
        <begin position="29"/>
        <end position="58"/>
    </location>
</feature>
<dbReference type="EMBL" id="ML213650">
    <property type="protein sequence ID" value="TFK33356.1"/>
    <property type="molecule type" value="Genomic_DNA"/>
</dbReference>
<protein>
    <submittedName>
        <fullName evidence="2">Uncharacterized protein</fullName>
    </submittedName>
</protein>
<accession>A0A5C3LN13</accession>
<reference evidence="2 3" key="1">
    <citation type="journal article" date="2019" name="Nat. Ecol. Evol.">
        <title>Megaphylogeny resolves global patterns of mushroom evolution.</title>
        <authorList>
            <person name="Varga T."/>
            <person name="Krizsan K."/>
            <person name="Foldi C."/>
            <person name="Dima B."/>
            <person name="Sanchez-Garcia M."/>
            <person name="Sanchez-Ramirez S."/>
            <person name="Szollosi G.J."/>
            <person name="Szarkandi J.G."/>
            <person name="Papp V."/>
            <person name="Albert L."/>
            <person name="Andreopoulos W."/>
            <person name="Angelini C."/>
            <person name="Antonin V."/>
            <person name="Barry K.W."/>
            <person name="Bougher N.L."/>
            <person name="Buchanan P."/>
            <person name="Buyck B."/>
            <person name="Bense V."/>
            <person name="Catcheside P."/>
            <person name="Chovatia M."/>
            <person name="Cooper J."/>
            <person name="Damon W."/>
            <person name="Desjardin D."/>
            <person name="Finy P."/>
            <person name="Geml J."/>
            <person name="Haridas S."/>
            <person name="Hughes K."/>
            <person name="Justo A."/>
            <person name="Karasinski D."/>
            <person name="Kautmanova I."/>
            <person name="Kiss B."/>
            <person name="Kocsube S."/>
            <person name="Kotiranta H."/>
            <person name="LaButti K.M."/>
            <person name="Lechner B.E."/>
            <person name="Liimatainen K."/>
            <person name="Lipzen A."/>
            <person name="Lukacs Z."/>
            <person name="Mihaltcheva S."/>
            <person name="Morgado L.N."/>
            <person name="Niskanen T."/>
            <person name="Noordeloos M.E."/>
            <person name="Ohm R.A."/>
            <person name="Ortiz-Santana B."/>
            <person name="Ovrebo C."/>
            <person name="Racz N."/>
            <person name="Riley R."/>
            <person name="Savchenko A."/>
            <person name="Shiryaev A."/>
            <person name="Soop K."/>
            <person name="Spirin V."/>
            <person name="Szebenyi C."/>
            <person name="Tomsovsky M."/>
            <person name="Tulloss R.E."/>
            <person name="Uehling J."/>
            <person name="Grigoriev I.V."/>
            <person name="Vagvolgyi C."/>
            <person name="Papp T."/>
            <person name="Martin F.M."/>
            <person name="Miettinen O."/>
            <person name="Hibbett D.S."/>
            <person name="Nagy L.G."/>
        </authorList>
    </citation>
    <scope>NUCLEOTIDE SEQUENCE [LARGE SCALE GENOMIC DNA]</scope>
    <source>
        <strain evidence="2 3">CBS 166.37</strain>
    </source>
</reference>
<feature type="compositionally biased region" description="Polar residues" evidence="1">
    <location>
        <begin position="43"/>
        <end position="55"/>
    </location>
</feature>
<evidence type="ECO:0000313" key="2">
    <source>
        <dbReference type="EMBL" id="TFK33356.1"/>
    </source>
</evidence>
<dbReference type="AlphaFoldDB" id="A0A5C3LN13"/>
<sequence length="91" mass="9523">MPTTTVGRRSFKSPTSPFAQTIIAPSLQANPAPSVLSNRPPHQLQQAASNSNLNQPLPPCPIPVSLSTLLKTIAVETSPWSSSSLGASSYP</sequence>